<dbReference type="InterPro" id="IPR001753">
    <property type="entry name" value="Enoyl-CoA_hydra/iso"/>
</dbReference>
<dbReference type="AlphaFoldDB" id="A0A848L843"/>
<comment type="similarity">
    <text evidence="1">Belongs to the enoyl-CoA hydratase/isomerase family.</text>
</comment>
<dbReference type="PANTHER" id="PTHR43802">
    <property type="entry name" value="ENOYL-COA HYDRATASE"/>
    <property type="match status" value="1"/>
</dbReference>
<dbReference type="NCBIfam" id="NF004840">
    <property type="entry name" value="PRK06190.1"/>
    <property type="match status" value="1"/>
</dbReference>
<sequence length="272" mass="28687">MTTSTTVVSERTDRCAIIRIDRPEVRNALDGNTIERLRTSIAAADADPAVDAVILTGADPAFCAGLDLTALSAGDPILAGIVGGPSHRPWPATSKPVIGAVNGATRTGGLELALNCDFLIASERATFADTHTRFGVLPAWRLSVELPAAIGRRMAMWMSTTGQIVDAQTAQRAGLVVEVVEHRALLDEACKWAAAVSAQDQLTVQALLALYRQAGTAVAACGIDLESAASQAWTTRLPDRLAVSEHHVQQQNSAELPTGNQEEADGRHHSDA</sequence>
<dbReference type="Pfam" id="PF00378">
    <property type="entry name" value="ECH_1"/>
    <property type="match status" value="1"/>
</dbReference>
<reference evidence="3 4" key="1">
    <citation type="submission" date="2020-04" db="EMBL/GenBank/DDBJ databases">
        <title>Gordonia sp. nov. TBRC 11910.</title>
        <authorList>
            <person name="Suriyachadkun C."/>
        </authorList>
    </citation>
    <scope>NUCLEOTIDE SEQUENCE [LARGE SCALE GENOMIC DNA]</scope>
    <source>
        <strain evidence="3 4">TBRC 11910</strain>
    </source>
</reference>
<evidence type="ECO:0000313" key="3">
    <source>
        <dbReference type="EMBL" id="NMO05145.1"/>
    </source>
</evidence>
<dbReference type="CDD" id="cd06558">
    <property type="entry name" value="crotonase-like"/>
    <property type="match status" value="1"/>
</dbReference>
<feature type="region of interest" description="Disordered" evidence="2">
    <location>
        <begin position="244"/>
        <end position="272"/>
    </location>
</feature>
<dbReference type="GO" id="GO:0004300">
    <property type="term" value="F:enoyl-CoA hydratase activity"/>
    <property type="evidence" value="ECO:0007669"/>
    <property type="project" value="UniProtKB-EC"/>
</dbReference>
<accession>A0A848L843</accession>
<evidence type="ECO:0000313" key="4">
    <source>
        <dbReference type="Proteomes" id="UP000550729"/>
    </source>
</evidence>
<dbReference type="Proteomes" id="UP000550729">
    <property type="component" value="Unassembled WGS sequence"/>
</dbReference>
<protein>
    <submittedName>
        <fullName evidence="3">Enoyl-CoA hydratase</fullName>
        <ecNumber evidence="3">4.2.1.17</ecNumber>
    </submittedName>
</protein>
<feature type="compositionally biased region" description="Polar residues" evidence="2">
    <location>
        <begin position="249"/>
        <end position="261"/>
    </location>
</feature>
<dbReference type="SUPFAM" id="SSF52096">
    <property type="entry name" value="ClpP/crotonase"/>
    <property type="match status" value="1"/>
</dbReference>
<dbReference type="EC" id="4.2.1.17" evidence="3"/>
<dbReference type="EMBL" id="JABBNB010000052">
    <property type="protein sequence ID" value="NMO05145.1"/>
    <property type="molecule type" value="Genomic_DNA"/>
</dbReference>
<proteinExistence type="inferred from homology"/>
<organism evidence="3 4">
    <name type="scientific">Gordonia asplenii</name>
    <dbReference type="NCBI Taxonomy" id="2725283"/>
    <lineage>
        <taxon>Bacteria</taxon>
        <taxon>Bacillati</taxon>
        <taxon>Actinomycetota</taxon>
        <taxon>Actinomycetes</taxon>
        <taxon>Mycobacteriales</taxon>
        <taxon>Gordoniaceae</taxon>
        <taxon>Gordonia</taxon>
    </lineage>
</organism>
<dbReference type="PANTHER" id="PTHR43802:SF1">
    <property type="entry name" value="IP11341P-RELATED"/>
    <property type="match status" value="1"/>
</dbReference>
<dbReference type="InterPro" id="IPR029045">
    <property type="entry name" value="ClpP/crotonase-like_dom_sf"/>
</dbReference>
<gene>
    <name evidence="3" type="ORF">HH308_28405</name>
</gene>
<keyword evidence="4" id="KW-1185">Reference proteome</keyword>
<dbReference type="Gene3D" id="3.90.226.10">
    <property type="entry name" value="2-enoyl-CoA Hydratase, Chain A, domain 1"/>
    <property type="match status" value="1"/>
</dbReference>
<keyword evidence="3" id="KW-0456">Lyase</keyword>
<evidence type="ECO:0000256" key="2">
    <source>
        <dbReference type="SAM" id="MobiDB-lite"/>
    </source>
</evidence>
<comment type="caution">
    <text evidence="3">The sequence shown here is derived from an EMBL/GenBank/DDBJ whole genome shotgun (WGS) entry which is preliminary data.</text>
</comment>
<evidence type="ECO:0000256" key="1">
    <source>
        <dbReference type="ARBA" id="ARBA00005254"/>
    </source>
</evidence>
<dbReference type="RefSeq" id="WP_170197650.1">
    <property type="nucleotide sequence ID" value="NZ_JABBNB010000052.1"/>
</dbReference>
<name>A0A848L843_9ACTN</name>